<feature type="repeat" description="WD" evidence="3">
    <location>
        <begin position="1081"/>
        <end position="1114"/>
    </location>
</feature>
<dbReference type="InterPro" id="IPR036322">
    <property type="entry name" value="WD40_repeat_dom_sf"/>
</dbReference>
<evidence type="ECO:0000256" key="3">
    <source>
        <dbReference type="PROSITE-ProRule" id="PRU00221"/>
    </source>
</evidence>
<dbReference type="InterPro" id="IPR016024">
    <property type="entry name" value="ARM-type_fold"/>
</dbReference>
<gene>
    <name evidence="4" type="ORF">BSTOLATCC_MIC46907</name>
</gene>
<dbReference type="EMBL" id="CAJZBQ010000046">
    <property type="protein sequence ID" value="CAG9328926.1"/>
    <property type="molecule type" value="Genomic_DNA"/>
</dbReference>
<dbReference type="InterPro" id="IPR001680">
    <property type="entry name" value="WD40_rpt"/>
</dbReference>
<dbReference type="InterPro" id="IPR019775">
    <property type="entry name" value="WD40_repeat_CS"/>
</dbReference>
<proteinExistence type="predicted"/>
<dbReference type="InterPro" id="IPR049916">
    <property type="entry name" value="WDR72-like"/>
</dbReference>
<accession>A0AAU9K6X5</accession>
<dbReference type="InterPro" id="IPR015943">
    <property type="entry name" value="WD40/YVTN_repeat-like_dom_sf"/>
</dbReference>
<dbReference type="PROSITE" id="PS50082">
    <property type="entry name" value="WD_REPEATS_2"/>
    <property type="match status" value="1"/>
</dbReference>
<comment type="caution">
    <text evidence="4">The sequence shown here is derived from an EMBL/GenBank/DDBJ whole genome shotgun (WGS) entry which is preliminary data.</text>
</comment>
<dbReference type="AlphaFoldDB" id="A0AAU9K6X5"/>
<dbReference type="Proteomes" id="UP001162131">
    <property type="component" value="Unassembled WGS sequence"/>
</dbReference>
<dbReference type="Gene3D" id="2.130.10.10">
    <property type="entry name" value="YVTN repeat-like/Quinoprotein amine dehydrogenase"/>
    <property type="match status" value="3"/>
</dbReference>
<dbReference type="PANTHER" id="PTHR44099">
    <property type="entry name" value="RABCONNECTIN-3B, ISOFORM A"/>
    <property type="match status" value="1"/>
</dbReference>
<dbReference type="SUPFAM" id="SSF50978">
    <property type="entry name" value="WD40 repeat-like"/>
    <property type="match status" value="2"/>
</dbReference>
<dbReference type="GO" id="GO:0005737">
    <property type="term" value="C:cytoplasm"/>
    <property type="evidence" value="ECO:0007669"/>
    <property type="project" value="TreeGrafter"/>
</dbReference>
<dbReference type="Pfam" id="PF00400">
    <property type="entry name" value="WD40"/>
    <property type="match status" value="2"/>
</dbReference>
<evidence type="ECO:0000313" key="5">
    <source>
        <dbReference type="Proteomes" id="UP001162131"/>
    </source>
</evidence>
<evidence type="ECO:0000256" key="2">
    <source>
        <dbReference type="ARBA" id="ARBA00022737"/>
    </source>
</evidence>
<dbReference type="SMART" id="SM00320">
    <property type="entry name" value="WD40"/>
    <property type="match status" value="5"/>
</dbReference>
<sequence length="1179" mass="132728">MPASNIPFVFWNKKSKDLRHVITCAIQHGNLIITGSDSGEICLWALSDDGYIPDIICSPGKDIECKALTTALPPSPELISSEKWIVSLHSDGRVRSWDSKDGRCMSASQVGMLPELSSLHLLITIQQRFLAVSGEVKNIFLMDAWSMQPIACFSMLCMIVSIKSCNFWRTNHIIGLDCEGSMEIWPIPDLKDYCFHKDELPGIDIFQSKSLSFSKGECPISLAISDFSGLLAVIYESSVSLFHKSWFKKGNSPPKLEFESPVIGAEFLEGSFYVLFKDGKVRRYEITEILYGIGVRDSMQLSQRNSMSKSGAEPSLNYIDYELCKLDCTIKHLAFCENFILSWTNQTIFRVNLHEFKEHSILNHMEIFFSLNLGDSDKFADSKIGSLLKEDETITISTICLTNNWPYYLVGTSSGNMILCPFQPRLKPQIYSYHQASITCIHLINNRLISCSSDNIMCIWDFEIEGAVFARKKTENRKMSSLMSRKSISSEDNYKEGKKHEPFQVIETYRSPVKRALQVGILKDTDSNEDKFASTLNYWETTLIAQCQDGSILLISLTRKGVLSYFQAIESVILDAKLNVMLNYLLVSCADEKIYVFDMTAQCLERIIVGEQTGKVLRATLPNFAEYNAMDDLEHAVDDNHLILLYNLRQQFIANSDMPLSIDHVSIGLCDYTTLHVNSNAFIGEIKFPTGPPIELDYIVSLLACWIEKCESHDSLVENVKGCISMQEPAIIGNIGVAGVENSISFTFPRKRDKYEVSEVISGLLLASSLGIINALPSLNKDCKAEIKKTIVSHIYSHPAFKKPDLSVLILQYFHGNHAAGYILSKYLPFIDNNQKLLILRTAACVVEKKLEGSKKAAHEKTHEIGKIEALCICLLGFLTGDLRNISEEIFESILLALRNMLKTGLPHYVSIASKIIGQQISVWKETLNNEQISEICREMLVNGSNKRDGLQNVFYRALVRIAVDDMSFYTQFLSNEIEKLNKGSDYPNSCLNSLSMLIDKKYEEVAVFLPSIVEILMKALNPVNLDLRKYCVRQAGKTLKKLITLPMVAFCQEKQKLAVGTLDKLIVCYDMKSTSQWKVYQGHEGAVCAIQFSSDGNFLASYSSDDCSVRIWKASKGLFSGFGNIGKAKEVINLPKIKSIKPTYREYLKLITIGWGENNKTVLVTREDGERYSFIVHI</sequence>
<keyword evidence="5" id="KW-1185">Reference proteome</keyword>
<dbReference type="PANTHER" id="PTHR44099:SF4">
    <property type="entry name" value="RABCONNECTIN-3B, ISOFORM A"/>
    <property type="match status" value="1"/>
</dbReference>
<reference evidence="4" key="1">
    <citation type="submission" date="2021-09" db="EMBL/GenBank/DDBJ databases">
        <authorList>
            <consortium name="AG Swart"/>
            <person name="Singh M."/>
            <person name="Singh A."/>
            <person name="Seah K."/>
            <person name="Emmerich C."/>
        </authorList>
    </citation>
    <scope>NUCLEOTIDE SEQUENCE</scope>
    <source>
        <strain evidence="4">ATCC30299</strain>
    </source>
</reference>
<organism evidence="4 5">
    <name type="scientific">Blepharisma stoltei</name>
    <dbReference type="NCBI Taxonomy" id="1481888"/>
    <lineage>
        <taxon>Eukaryota</taxon>
        <taxon>Sar</taxon>
        <taxon>Alveolata</taxon>
        <taxon>Ciliophora</taxon>
        <taxon>Postciliodesmatophora</taxon>
        <taxon>Heterotrichea</taxon>
        <taxon>Heterotrichida</taxon>
        <taxon>Blepharismidae</taxon>
        <taxon>Blepharisma</taxon>
    </lineage>
</organism>
<protein>
    <submittedName>
        <fullName evidence="4">Uncharacterized protein</fullName>
    </submittedName>
</protein>
<evidence type="ECO:0000256" key="1">
    <source>
        <dbReference type="ARBA" id="ARBA00022574"/>
    </source>
</evidence>
<dbReference type="PROSITE" id="PS00678">
    <property type="entry name" value="WD_REPEATS_1"/>
    <property type="match status" value="1"/>
</dbReference>
<name>A0AAU9K6X5_9CILI</name>
<evidence type="ECO:0000313" key="4">
    <source>
        <dbReference type="EMBL" id="CAG9328926.1"/>
    </source>
</evidence>
<keyword evidence="1 3" id="KW-0853">WD repeat</keyword>
<keyword evidence="2" id="KW-0677">Repeat</keyword>
<dbReference type="SUPFAM" id="SSF48371">
    <property type="entry name" value="ARM repeat"/>
    <property type="match status" value="1"/>
</dbReference>